<dbReference type="KEGG" id="thg:TCELL_0460"/>
<gene>
    <name evidence="1" type="ordered locus">TCELL_0460</name>
</gene>
<dbReference type="STRING" id="1184251.TCELL_0460"/>
<dbReference type="eggNOG" id="arCOG00551">
    <property type="taxonomic scope" value="Archaea"/>
</dbReference>
<proteinExistence type="predicted"/>
<protein>
    <submittedName>
        <fullName evidence="1">Uncharacterized protein</fullName>
    </submittedName>
</protein>
<reference evidence="1 2" key="1">
    <citation type="journal article" date="2012" name="J. Bacteriol.">
        <title>Complete genome sequence of the hyperthermophilic cellulolytic Crenarchaeon 'Thermogladius cellulolyticus' 1633.</title>
        <authorList>
            <person name="Mardanov A.V."/>
            <person name="Kochetkova T.V."/>
            <person name="Beletsky A.V."/>
            <person name="Bonch-Osmolovskaya E.A."/>
            <person name="Ravin N.V."/>
            <person name="Skryabin K.G."/>
        </authorList>
    </citation>
    <scope>NUCLEOTIDE SEQUENCE [LARGE SCALE GENOMIC DNA]</scope>
    <source>
        <strain evidence="2">DSM 22663 / VKM B-2946 / 1633</strain>
    </source>
</reference>
<dbReference type="AlphaFoldDB" id="I3TDP7"/>
<dbReference type="RefSeq" id="WP_014737135.1">
    <property type="nucleotide sequence ID" value="NC_017954.1"/>
</dbReference>
<accession>I3TDP7</accession>
<name>I3TDP7_THEC1</name>
<dbReference type="GeneID" id="13012754"/>
<dbReference type="HOGENOM" id="CLU_1598942_0_0_2"/>
<sequence>MSSPLTRLIREEIWSAKLLSIQDVKLQDVQSGLESGLQAGISSSREERELFLRILSRVVEDARTLAEFRLLKASLGVEPPADSVDGYVLSLVWRLKKFLALLYSGSLVSHGKRLLVYFKSGCGKYRRGDVVLLEAEKTMPFYLEDCVELVERPIYSYLQLRGQVLQTNS</sequence>
<dbReference type="InParanoid" id="I3TDP7"/>
<keyword evidence="2" id="KW-1185">Reference proteome</keyword>
<evidence type="ECO:0000313" key="1">
    <source>
        <dbReference type="EMBL" id="AFK50885.1"/>
    </source>
</evidence>
<dbReference type="Proteomes" id="UP000005270">
    <property type="component" value="Chromosome"/>
</dbReference>
<dbReference type="EMBL" id="CP003531">
    <property type="protein sequence ID" value="AFK50885.1"/>
    <property type="molecule type" value="Genomic_DNA"/>
</dbReference>
<organism evidence="1 2">
    <name type="scientific">Thermogladius calderae (strain DSM 22663 / VKM B-2946 / 1633)</name>
    <dbReference type="NCBI Taxonomy" id="1184251"/>
    <lineage>
        <taxon>Archaea</taxon>
        <taxon>Thermoproteota</taxon>
        <taxon>Thermoprotei</taxon>
        <taxon>Desulfurococcales</taxon>
        <taxon>Desulfurococcaceae</taxon>
        <taxon>Thermogladius</taxon>
    </lineage>
</organism>
<evidence type="ECO:0000313" key="2">
    <source>
        <dbReference type="Proteomes" id="UP000005270"/>
    </source>
</evidence>